<evidence type="ECO:0000313" key="4">
    <source>
        <dbReference type="Proteomes" id="UP000678276"/>
    </source>
</evidence>
<dbReference type="RefSeq" id="WP_209594803.1">
    <property type="nucleotide sequence ID" value="NZ_JAGJCF010000007.1"/>
</dbReference>
<accession>A0ABS4BHS4</accession>
<keyword evidence="4" id="KW-1185">Reference proteome</keyword>
<dbReference type="EMBL" id="JAGJCF010000007">
    <property type="protein sequence ID" value="MBP0616307.1"/>
    <property type="molecule type" value="Genomic_DNA"/>
</dbReference>
<feature type="compositionally biased region" description="Polar residues" evidence="1">
    <location>
        <begin position="25"/>
        <end position="41"/>
    </location>
</feature>
<organism evidence="3 4">
    <name type="scientific">Jiella mangrovi</name>
    <dbReference type="NCBI Taxonomy" id="2821407"/>
    <lineage>
        <taxon>Bacteria</taxon>
        <taxon>Pseudomonadati</taxon>
        <taxon>Pseudomonadota</taxon>
        <taxon>Alphaproteobacteria</taxon>
        <taxon>Hyphomicrobiales</taxon>
        <taxon>Aurantimonadaceae</taxon>
        <taxon>Jiella</taxon>
    </lineage>
</organism>
<feature type="region of interest" description="Disordered" evidence="1">
    <location>
        <begin position="25"/>
        <end position="139"/>
    </location>
</feature>
<dbReference type="Proteomes" id="UP000678276">
    <property type="component" value="Unassembled WGS sequence"/>
</dbReference>
<keyword evidence="2" id="KW-0732">Signal</keyword>
<gene>
    <name evidence="3" type="ORF">J6595_12005</name>
</gene>
<evidence type="ECO:0000313" key="3">
    <source>
        <dbReference type="EMBL" id="MBP0616307.1"/>
    </source>
</evidence>
<comment type="caution">
    <text evidence="3">The sequence shown here is derived from an EMBL/GenBank/DDBJ whole genome shotgun (WGS) entry which is preliminary data.</text>
</comment>
<feature type="chain" id="PRO_5045638684" evidence="2">
    <location>
        <begin position="24"/>
        <end position="139"/>
    </location>
</feature>
<feature type="signal peptide" evidence="2">
    <location>
        <begin position="1"/>
        <end position="23"/>
    </location>
</feature>
<reference evidence="3 4" key="1">
    <citation type="submission" date="2021-04" db="EMBL/GenBank/DDBJ databases">
        <title>Whole genome sequence of Jiella sp. KSK16Y-1.</title>
        <authorList>
            <person name="Tuo L."/>
        </authorList>
    </citation>
    <scope>NUCLEOTIDE SEQUENCE [LARGE SCALE GENOMIC DNA]</scope>
    <source>
        <strain evidence="3 4">KSK16Y-1</strain>
    </source>
</reference>
<feature type="compositionally biased region" description="Polar residues" evidence="1">
    <location>
        <begin position="116"/>
        <end position="139"/>
    </location>
</feature>
<name>A0ABS4BHS4_9HYPH</name>
<evidence type="ECO:0000256" key="2">
    <source>
        <dbReference type="SAM" id="SignalP"/>
    </source>
</evidence>
<sequence>MKTTAIFSAALLGASMFSYGALAQTSPDVPGSETQVEMQNAQERDNVADDAGMGNAAVSQPSSETIVPGSDSQRANNRADQRDAVAADDTMSTGAMNADGATDGGPIVPGSGATFGDTNAPKSQADQALQDEAPTNSVQ</sequence>
<proteinExistence type="predicted"/>
<protein>
    <submittedName>
        <fullName evidence="3">Uncharacterized protein</fullName>
    </submittedName>
</protein>
<evidence type="ECO:0000256" key="1">
    <source>
        <dbReference type="SAM" id="MobiDB-lite"/>
    </source>
</evidence>